<dbReference type="PIRSF" id="PIRSF010376">
    <property type="entry name" value="IspE"/>
    <property type="match status" value="1"/>
</dbReference>
<dbReference type="InterPro" id="IPR020568">
    <property type="entry name" value="Ribosomal_Su5_D2-typ_SF"/>
</dbReference>
<dbReference type="InterPro" id="IPR006204">
    <property type="entry name" value="GHMP_kinase_N_dom"/>
</dbReference>
<dbReference type="GO" id="GO:0005524">
    <property type="term" value="F:ATP binding"/>
    <property type="evidence" value="ECO:0007669"/>
    <property type="project" value="UniProtKB-UniRule"/>
</dbReference>
<dbReference type="InterPro" id="IPR004424">
    <property type="entry name" value="IspE"/>
</dbReference>
<dbReference type="InterPro" id="IPR014721">
    <property type="entry name" value="Ribsml_uS5_D2-typ_fold_subgr"/>
</dbReference>
<proteinExistence type="inferred from homology"/>
<dbReference type="Pfam" id="PF08544">
    <property type="entry name" value="GHMP_kinases_C"/>
    <property type="match status" value="1"/>
</dbReference>
<evidence type="ECO:0000256" key="8">
    <source>
        <dbReference type="ARBA" id="ARBA00032554"/>
    </source>
</evidence>
<evidence type="ECO:0000259" key="10">
    <source>
        <dbReference type="Pfam" id="PF00288"/>
    </source>
</evidence>
<dbReference type="OrthoDB" id="9809438at2"/>
<feature type="domain" description="GHMP kinase N-terminal" evidence="10">
    <location>
        <begin position="63"/>
        <end position="141"/>
    </location>
</feature>
<evidence type="ECO:0000313" key="13">
    <source>
        <dbReference type="Proteomes" id="UP000182135"/>
    </source>
</evidence>
<dbReference type="HAMAP" id="MF_00061">
    <property type="entry name" value="IspE"/>
    <property type="match status" value="1"/>
</dbReference>
<feature type="active site" evidence="9">
    <location>
        <position position="133"/>
    </location>
</feature>
<reference evidence="12 13" key="1">
    <citation type="submission" date="2016-10" db="EMBL/GenBank/DDBJ databases">
        <authorList>
            <person name="de Groot N.N."/>
        </authorList>
    </citation>
    <scope>NUCLEOTIDE SEQUENCE [LARGE SCALE GENOMIC DNA]</scope>
    <source>
        <strain evidence="12 13">NLAE-zl-G419</strain>
    </source>
</reference>
<dbReference type="PANTHER" id="PTHR43527">
    <property type="entry name" value="4-DIPHOSPHOCYTIDYL-2-C-METHYL-D-ERYTHRITOL KINASE, CHLOROPLASTIC"/>
    <property type="match status" value="1"/>
</dbReference>
<comment type="function">
    <text evidence="9">Catalyzes the phosphorylation of the position 2 hydroxy group of 4-diphosphocytidyl-2C-methyl-D-erythritol.</text>
</comment>
<dbReference type="Gene3D" id="3.30.70.890">
    <property type="entry name" value="GHMP kinase, C-terminal domain"/>
    <property type="match status" value="1"/>
</dbReference>
<dbReference type="GO" id="GO:0050515">
    <property type="term" value="F:4-(cytidine 5'-diphospho)-2-C-methyl-D-erythritol kinase activity"/>
    <property type="evidence" value="ECO:0007669"/>
    <property type="project" value="UniProtKB-UniRule"/>
</dbReference>
<keyword evidence="6 9" id="KW-0418">Kinase</keyword>
<dbReference type="Proteomes" id="UP000182135">
    <property type="component" value="Unassembled WGS sequence"/>
</dbReference>
<feature type="domain" description="GHMP kinase C-terminal" evidence="11">
    <location>
        <begin position="196"/>
        <end position="272"/>
    </location>
</feature>
<dbReference type="SUPFAM" id="SSF54211">
    <property type="entry name" value="Ribosomal protein S5 domain 2-like"/>
    <property type="match status" value="1"/>
</dbReference>
<comment type="catalytic activity">
    <reaction evidence="9">
        <text>4-CDP-2-C-methyl-D-erythritol + ATP = 4-CDP-2-C-methyl-D-erythritol 2-phosphate + ADP + H(+)</text>
        <dbReference type="Rhea" id="RHEA:18437"/>
        <dbReference type="ChEBI" id="CHEBI:15378"/>
        <dbReference type="ChEBI" id="CHEBI:30616"/>
        <dbReference type="ChEBI" id="CHEBI:57823"/>
        <dbReference type="ChEBI" id="CHEBI:57919"/>
        <dbReference type="ChEBI" id="CHEBI:456216"/>
        <dbReference type="EC" id="2.7.1.148"/>
    </reaction>
</comment>
<comment type="pathway">
    <text evidence="9">Isoprenoid biosynthesis; isopentenyl diphosphate biosynthesis via DXP pathway; isopentenyl diphosphate from 1-deoxy-D-xylulose 5-phosphate: step 3/6.</text>
</comment>
<accession>A0A1I2LEV3</accession>
<protein>
    <recommendedName>
        <fullName evidence="3 9">4-diphosphocytidyl-2-C-methyl-D-erythritol kinase</fullName>
        <shortName evidence="9">CMK</shortName>
        <ecNumber evidence="2 9">2.7.1.148</ecNumber>
    </recommendedName>
    <alternativeName>
        <fullName evidence="8 9">4-(cytidine-5'-diphospho)-2-C-methyl-D-erythritol kinase</fullName>
    </alternativeName>
</protein>
<keyword evidence="5 9" id="KW-0547">Nucleotide-binding</keyword>
<evidence type="ECO:0000256" key="3">
    <source>
        <dbReference type="ARBA" id="ARBA00017473"/>
    </source>
</evidence>
<evidence type="ECO:0000256" key="2">
    <source>
        <dbReference type="ARBA" id="ARBA00012052"/>
    </source>
</evidence>
<comment type="similarity">
    <text evidence="1 9">Belongs to the GHMP kinase family. IspE subfamily.</text>
</comment>
<keyword evidence="9" id="KW-0414">Isoprene biosynthesis</keyword>
<evidence type="ECO:0000256" key="7">
    <source>
        <dbReference type="ARBA" id="ARBA00022840"/>
    </source>
</evidence>
<dbReference type="STRING" id="1529.SAMN04487885_11033"/>
<dbReference type="GO" id="GO:0019288">
    <property type="term" value="P:isopentenyl diphosphate biosynthetic process, methylerythritol 4-phosphate pathway"/>
    <property type="evidence" value="ECO:0007669"/>
    <property type="project" value="UniProtKB-UniRule"/>
</dbReference>
<dbReference type="NCBIfam" id="TIGR00154">
    <property type="entry name" value="ispE"/>
    <property type="match status" value="1"/>
</dbReference>
<keyword evidence="7 9" id="KW-0067">ATP-binding</keyword>
<dbReference type="AlphaFoldDB" id="A0A1I2LEV3"/>
<dbReference type="SUPFAM" id="SSF55060">
    <property type="entry name" value="GHMP Kinase, C-terminal domain"/>
    <property type="match status" value="1"/>
</dbReference>
<dbReference type="EMBL" id="FOOE01000010">
    <property type="protein sequence ID" value="SFF77824.1"/>
    <property type="molecule type" value="Genomic_DNA"/>
</dbReference>
<gene>
    <name evidence="9" type="primary">ispE</name>
    <name evidence="12" type="ORF">SAMN04487885_11033</name>
</gene>
<keyword evidence="4 9" id="KW-0808">Transferase</keyword>
<organism evidence="12 13">
    <name type="scientific">Clostridium cadaveris</name>
    <dbReference type="NCBI Taxonomy" id="1529"/>
    <lineage>
        <taxon>Bacteria</taxon>
        <taxon>Bacillati</taxon>
        <taxon>Bacillota</taxon>
        <taxon>Clostridia</taxon>
        <taxon>Eubacteriales</taxon>
        <taxon>Clostridiaceae</taxon>
        <taxon>Clostridium</taxon>
    </lineage>
</organism>
<evidence type="ECO:0000256" key="6">
    <source>
        <dbReference type="ARBA" id="ARBA00022777"/>
    </source>
</evidence>
<dbReference type="RefSeq" id="WP_027638681.1">
    <property type="nucleotide sequence ID" value="NZ_BAAACD010000033.1"/>
</dbReference>
<dbReference type="eggNOG" id="COG1947">
    <property type="taxonomic scope" value="Bacteria"/>
</dbReference>
<dbReference type="GO" id="GO:0016114">
    <property type="term" value="P:terpenoid biosynthetic process"/>
    <property type="evidence" value="ECO:0007669"/>
    <property type="project" value="UniProtKB-UniRule"/>
</dbReference>
<evidence type="ECO:0000256" key="4">
    <source>
        <dbReference type="ARBA" id="ARBA00022679"/>
    </source>
</evidence>
<dbReference type="UniPathway" id="UPA00056">
    <property type="reaction ID" value="UER00094"/>
</dbReference>
<evidence type="ECO:0000256" key="1">
    <source>
        <dbReference type="ARBA" id="ARBA00009684"/>
    </source>
</evidence>
<dbReference type="PANTHER" id="PTHR43527:SF2">
    <property type="entry name" value="4-DIPHOSPHOCYTIDYL-2-C-METHYL-D-ERYTHRITOL KINASE, CHLOROPLASTIC"/>
    <property type="match status" value="1"/>
</dbReference>
<evidence type="ECO:0000256" key="5">
    <source>
        <dbReference type="ARBA" id="ARBA00022741"/>
    </source>
</evidence>
<feature type="active site" evidence="9">
    <location>
        <position position="8"/>
    </location>
</feature>
<sequence length="280" mass="31253">MKVKAYGKVNLSLDIVGKREDGYHFLEMIMQTIDLYDVINVVKIPSGIEIKCNKNYVPTDRRNIAYRAAELFLETFKIKNGVRIEIEKNIPVAAGLAGGSTDGAAVIKAMNNLFNVNVPKEKLAAIGVTIGADIPFCIYGGTALIKGIGEEVTPLKRFQNHILVLVKPNFGVSTKEVYGSIDIKKIHKHPNTKALIQAIEREDEKFISRNMKNVLENVTLNKHRVLKDIKREMMKMGAEGSLMSGSGPTVFGIFDNMLEAQKCYDAMKKNFNEVYITRTI</sequence>
<dbReference type="Pfam" id="PF00288">
    <property type="entry name" value="GHMP_kinases_N"/>
    <property type="match status" value="1"/>
</dbReference>
<name>A0A1I2LEV3_9CLOT</name>
<evidence type="ECO:0000256" key="9">
    <source>
        <dbReference type="HAMAP-Rule" id="MF_00061"/>
    </source>
</evidence>
<dbReference type="InterPro" id="IPR036554">
    <property type="entry name" value="GHMP_kinase_C_sf"/>
</dbReference>
<dbReference type="Gene3D" id="3.30.230.10">
    <property type="match status" value="1"/>
</dbReference>
<dbReference type="GeneID" id="90545784"/>
<feature type="binding site" evidence="9">
    <location>
        <begin position="91"/>
        <end position="101"/>
    </location>
    <ligand>
        <name>ATP</name>
        <dbReference type="ChEBI" id="CHEBI:30616"/>
    </ligand>
</feature>
<keyword evidence="13" id="KW-1185">Reference proteome</keyword>
<evidence type="ECO:0000313" key="12">
    <source>
        <dbReference type="EMBL" id="SFF77824.1"/>
    </source>
</evidence>
<dbReference type="InterPro" id="IPR013750">
    <property type="entry name" value="GHMP_kinase_C_dom"/>
</dbReference>
<dbReference type="EC" id="2.7.1.148" evidence="2 9"/>
<evidence type="ECO:0000259" key="11">
    <source>
        <dbReference type="Pfam" id="PF08544"/>
    </source>
</evidence>